<proteinExistence type="predicted"/>
<keyword evidence="3" id="KW-1185">Reference proteome</keyword>
<sequence length="250" mass="27628">MAKRRLRKPGVPSGARLSFFLYLQRLITECGDKSTTELGRMAGYSHQTVYKALTGPRMPARAMTEALVGALACQSEVDKVMRLWSLGVHEERNLHEEPLIAQEQPIRVSSPQTELPLRQPARSTKLDRARAAAAAKGDTGGEPPQKPYDHLIASLDSMGVSAAHYNMRLQLAHRIWSCLHSAGVTPEMFQSESTRTGLPGWMAAETMPNRQQLLNFVYELRPAEEVRDALMAAYTSAVAEREEFGKAGAP</sequence>
<evidence type="ECO:0000313" key="2">
    <source>
        <dbReference type="EMBL" id="KAF0846471.1"/>
    </source>
</evidence>
<organism evidence="2 3">
    <name type="scientific">Nocardia caishijiensis</name>
    <dbReference type="NCBI Taxonomy" id="184756"/>
    <lineage>
        <taxon>Bacteria</taxon>
        <taxon>Bacillati</taxon>
        <taxon>Actinomycetota</taxon>
        <taxon>Actinomycetes</taxon>
        <taxon>Mycobacteriales</taxon>
        <taxon>Nocardiaceae</taxon>
        <taxon>Nocardia</taxon>
    </lineage>
</organism>
<dbReference type="Proteomes" id="UP000798951">
    <property type="component" value="Unassembled WGS sequence"/>
</dbReference>
<evidence type="ECO:0000313" key="3">
    <source>
        <dbReference type="Proteomes" id="UP000798951"/>
    </source>
</evidence>
<evidence type="ECO:0008006" key="4">
    <source>
        <dbReference type="Google" id="ProtNLM"/>
    </source>
</evidence>
<dbReference type="EMBL" id="VMSD01000005">
    <property type="protein sequence ID" value="KAF0846471.1"/>
    <property type="molecule type" value="Genomic_DNA"/>
</dbReference>
<feature type="region of interest" description="Disordered" evidence="1">
    <location>
        <begin position="105"/>
        <end position="146"/>
    </location>
</feature>
<reference evidence="2 3" key="1">
    <citation type="submission" date="2019-07" db="EMBL/GenBank/DDBJ databases">
        <title>Genomic Encyclopedia of Type Strains, Phase IV (KMG-IV): sequencing the most valuable type-strain genomes for metagenomic binning, comparative biology and taxonomic classification.</title>
        <authorList>
            <person name="Goeker M."/>
        </authorList>
    </citation>
    <scope>NUCLEOTIDE SEQUENCE [LARGE SCALE GENOMIC DNA]</scope>
    <source>
        <strain evidence="2 3">DSM 44831</strain>
    </source>
</reference>
<comment type="caution">
    <text evidence="2">The sequence shown here is derived from an EMBL/GenBank/DDBJ whole genome shotgun (WGS) entry which is preliminary data.</text>
</comment>
<name>A0ABQ6YL77_9NOCA</name>
<accession>A0ABQ6YL77</accession>
<evidence type="ECO:0000256" key="1">
    <source>
        <dbReference type="SAM" id="MobiDB-lite"/>
    </source>
</evidence>
<protein>
    <recommendedName>
        <fullName evidence="4">Helix-turn-helix protein</fullName>
    </recommendedName>
</protein>
<gene>
    <name evidence="2" type="ORF">FNL39_105386</name>
</gene>